<evidence type="ECO:0000256" key="2">
    <source>
        <dbReference type="ARBA" id="ARBA00023004"/>
    </source>
</evidence>
<dbReference type="GO" id="GO:0006879">
    <property type="term" value="P:intracellular iron ion homeostasis"/>
    <property type="evidence" value="ECO:0007669"/>
    <property type="project" value="UniProtKB-KW"/>
</dbReference>
<proteinExistence type="predicted"/>
<organism evidence="4 5">
    <name type="scientific">[Clostridium] aminophilum</name>
    <dbReference type="NCBI Taxonomy" id="1526"/>
    <lineage>
        <taxon>Bacteria</taxon>
        <taxon>Bacillati</taxon>
        <taxon>Bacillota</taxon>
        <taxon>Clostridia</taxon>
        <taxon>Lachnospirales</taxon>
        <taxon>Lachnospiraceae</taxon>
    </lineage>
</organism>
<dbReference type="GO" id="GO:0008199">
    <property type="term" value="F:ferric iron binding"/>
    <property type="evidence" value="ECO:0007669"/>
    <property type="project" value="InterPro"/>
</dbReference>
<evidence type="ECO:0000313" key="4">
    <source>
        <dbReference type="EMBL" id="SET60780.1"/>
    </source>
</evidence>
<dbReference type="Gene3D" id="1.20.1260.10">
    <property type="match status" value="1"/>
</dbReference>
<dbReference type="InterPro" id="IPR002024">
    <property type="entry name" value="Bacterioferritin"/>
</dbReference>
<dbReference type="Proteomes" id="UP000199820">
    <property type="component" value="Unassembled WGS sequence"/>
</dbReference>
<dbReference type="InterPro" id="IPR009078">
    <property type="entry name" value="Ferritin-like_SF"/>
</dbReference>
<dbReference type="OrthoDB" id="9800505at2"/>
<dbReference type="SUPFAM" id="SSF47240">
    <property type="entry name" value="Ferritin-like"/>
    <property type="match status" value="1"/>
</dbReference>
<protein>
    <submittedName>
        <fullName evidence="4">Bacterioferritin</fullName>
    </submittedName>
</protein>
<feature type="domain" description="Ferritin/DPS" evidence="3">
    <location>
        <begin position="7"/>
        <end position="140"/>
    </location>
</feature>
<dbReference type="Pfam" id="PF00210">
    <property type="entry name" value="Ferritin"/>
    <property type="match status" value="1"/>
</dbReference>
<keyword evidence="2" id="KW-0408">Iron</keyword>
<dbReference type="PRINTS" id="PR00601">
    <property type="entry name" value="BACFERRITIN"/>
</dbReference>
<dbReference type="AlphaFoldDB" id="A0A1I0FQX9"/>
<keyword evidence="1" id="KW-0409">Iron storage</keyword>
<name>A0A1I0FQX9_9FIRM</name>
<dbReference type="InterPro" id="IPR008331">
    <property type="entry name" value="Ferritin_DPS_dom"/>
</dbReference>
<evidence type="ECO:0000256" key="1">
    <source>
        <dbReference type="ARBA" id="ARBA00022434"/>
    </source>
</evidence>
<dbReference type="EMBL" id="FOIL01000027">
    <property type="protein sequence ID" value="SET60780.1"/>
    <property type="molecule type" value="Genomic_DNA"/>
</dbReference>
<dbReference type="RefSeq" id="WP_074649717.1">
    <property type="nucleotide sequence ID" value="NZ_FOIL01000027.1"/>
</dbReference>
<dbReference type="GO" id="GO:0006826">
    <property type="term" value="P:iron ion transport"/>
    <property type="evidence" value="ECO:0007669"/>
    <property type="project" value="InterPro"/>
</dbReference>
<evidence type="ECO:0000313" key="5">
    <source>
        <dbReference type="Proteomes" id="UP000199820"/>
    </source>
</evidence>
<reference evidence="4 5" key="1">
    <citation type="submission" date="2016-10" db="EMBL/GenBank/DDBJ databases">
        <authorList>
            <person name="de Groot N.N."/>
        </authorList>
    </citation>
    <scope>NUCLEOTIDE SEQUENCE [LARGE SCALE GENOMIC DNA]</scope>
    <source>
        <strain evidence="4 5">KH1P1</strain>
    </source>
</reference>
<gene>
    <name evidence="4" type="ORF">SAMN04487771_102744</name>
</gene>
<evidence type="ECO:0000259" key="3">
    <source>
        <dbReference type="Pfam" id="PF00210"/>
    </source>
</evidence>
<dbReference type="InterPro" id="IPR012347">
    <property type="entry name" value="Ferritin-like"/>
</dbReference>
<keyword evidence="5" id="KW-1185">Reference proteome</keyword>
<accession>A0A1I0FQX9</accession>
<sequence length="153" mass="17659">MTFDEKIKALNDLAIAWYSTSQADSIHEAVFHGQGYGKFADHCKEEAEEELEEAKKCTARIIALGGKPEYGFIPQEIHYDPKELLCRWYKEFTEGGIESMNKLACSLEDDVVTRKMVEEFVEGEEEHCRWVAQHLGIIEKLGYDNYLLEMMDI</sequence>